<dbReference type="EMBL" id="JBHLTS010000076">
    <property type="protein sequence ID" value="MFC0517775.1"/>
    <property type="molecule type" value="Genomic_DNA"/>
</dbReference>
<organism evidence="1 2">
    <name type="scientific">Mucilaginibacter angelicae</name>
    <dbReference type="NCBI Taxonomy" id="869718"/>
    <lineage>
        <taxon>Bacteria</taxon>
        <taxon>Pseudomonadati</taxon>
        <taxon>Bacteroidota</taxon>
        <taxon>Sphingobacteriia</taxon>
        <taxon>Sphingobacteriales</taxon>
        <taxon>Sphingobacteriaceae</taxon>
        <taxon>Mucilaginibacter</taxon>
    </lineage>
</organism>
<sequence>MPKTSSINDGLNYRKIGKPCIINNLNQPFVQLPVRSLTDLRIKMGPFKASTDAFVFANSFQMTVENAAQIRERLQGAWSSVFDSVLKPFKDALNDLSVDLDPVNIGPLDLGPSITVGLPEAAIDFVLKEIAGKLVFDNIVGSAGTFGRCGGMAFAGYDFYLSNWQINSSIKTPPSTGVLGDYIFNRLLDSIGMNAMAWLDWSVTLHVLPIASVAGNVALGLAVGSLEGPIGAAFGGLLGSQIGIFDFGGKKVILDRTKDEWGKIKNRLDNEAACPIGLLFSDSVSPLGDHQVLAIGYEDDGVAPTLTVWDNRDGNTTRLYKLNFGGDELNVDQIPFNDDGGIKGFFLEDYAHIQPPIELKI</sequence>
<proteinExistence type="predicted"/>
<protein>
    <recommendedName>
        <fullName evidence="3">Peptidase C39-like domain-containing protein</fullName>
    </recommendedName>
</protein>
<evidence type="ECO:0000313" key="2">
    <source>
        <dbReference type="Proteomes" id="UP001589828"/>
    </source>
</evidence>
<name>A0ABV6LE90_9SPHI</name>
<evidence type="ECO:0000313" key="1">
    <source>
        <dbReference type="EMBL" id="MFC0517775.1"/>
    </source>
</evidence>
<dbReference type="RefSeq" id="WP_377025510.1">
    <property type="nucleotide sequence ID" value="NZ_JBHLTS010000076.1"/>
</dbReference>
<dbReference type="Proteomes" id="UP001589828">
    <property type="component" value="Unassembled WGS sequence"/>
</dbReference>
<gene>
    <name evidence="1" type="ORF">ACFFGT_26415</name>
</gene>
<keyword evidence="2" id="KW-1185">Reference proteome</keyword>
<accession>A0ABV6LE90</accession>
<reference evidence="1 2" key="1">
    <citation type="submission" date="2024-09" db="EMBL/GenBank/DDBJ databases">
        <authorList>
            <person name="Sun Q."/>
            <person name="Mori K."/>
        </authorList>
    </citation>
    <scope>NUCLEOTIDE SEQUENCE [LARGE SCALE GENOMIC DNA]</scope>
    <source>
        <strain evidence="1 2">NCAIM B.02415</strain>
    </source>
</reference>
<comment type="caution">
    <text evidence="1">The sequence shown here is derived from an EMBL/GenBank/DDBJ whole genome shotgun (WGS) entry which is preliminary data.</text>
</comment>
<evidence type="ECO:0008006" key="3">
    <source>
        <dbReference type="Google" id="ProtNLM"/>
    </source>
</evidence>